<dbReference type="Gene3D" id="3.40.718.10">
    <property type="entry name" value="Isopropylmalate Dehydrogenase"/>
    <property type="match status" value="1"/>
</dbReference>
<keyword evidence="5" id="KW-1185">Reference proteome</keyword>
<dbReference type="Pfam" id="PF04166">
    <property type="entry name" value="PdxA"/>
    <property type="match status" value="1"/>
</dbReference>
<keyword evidence="1" id="KW-0479">Metal-binding</keyword>
<evidence type="ECO:0000256" key="3">
    <source>
        <dbReference type="ARBA" id="ARBA00023027"/>
    </source>
</evidence>
<dbReference type="OrthoDB" id="9801783at2"/>
<dbReference type="Proteomes" id="UP000078486">
    <property type="component" value="Unassembled WGS sequence"/>
</dbReference>
<comment type="caution">
    <text evidence="4">The sequence shown here is derived from an EMBL/GenBank/DDBJ whole genome shotgun (WGS) entry which is preliminary data.</text>
</comment>
<sequence length="344" mass="36546">MKRSAKPILAVTMGDPAGTGPELIIKALTHPELRAVCRPVVVGDARMLVEAAAIVCLHPEIRKISSPSAVLDDPEVIPVIDLNNVPRHGFERRKASPTGGHAAYEYICRAVELAKSGDMQAIVTSAINKAALHAAGHHYDGHTELLAALCGNPKVTMMLATGKLRVCHVSTHVSLTEAIKRVRADRIVSVIQLARDGMRELGVEDPHIAVAGLNPHAGEGGLFGDEEIRHITPAIEQARALGIRVSGPYAGDTVFFRTLQGQFDCAIAMYHDQGHVAAKMLGIWQGVNITLGLPIIRTSVEHGTDFENAGKGIGDPRSLLCALNLAATMVANRLAVTGSAIKTV</sequence>
<dbReference type="AlphaFoldDB" id="A0A178IP18"/>
<dbReference type="GO" id="GO:0016491">
    <property type="term" value="F:oxidoreductase activity"/>
    <property type="evidence" value="ECO:0007669"/>
    <property type="project" value="UniProtKB-KW"/>
</dbReference>
<dbReference type="RefSeq" id="WP_068769226.1">
    <property type="nucleotide sequence ID" value="NZ_CP109796.1"/>
</dbReference>
<evidence type="ECO:0008006" key="6">
    <source>
        <dbReference type="Google" id="ProtNLM"/>
    </source>
</evidence>
<dbReference type="PANTHER" id="PTHR30004">
    <property type="entry name" value="4-HYDROXYTHREONINE-4-PHOSPHATE DEHYDROGENASE"/>
    <property type="match status" value="1"/>
</dbReference>
<dbReference type="GO" id="GO:0046872">
    <property type="term" value="F:metal ion binding"/>
    <property type="evidence" value="ECO:0007669"/>
    <property type="project" value="UniProtKB-KW"/>
</dbReference>
<dbReference type="EMBL" id="LRRQ01000043">
    <property type="protein sequence ID" value="OAM90969.1"/>
    <property type="molecule type" value="Genomic_DNA"/>
</dbReference>
<dbReference type="GO" id="GO:0051287">
    <property type="term" value="F:NAD binding"/>
    <property type="evidence" value="ECO:0007669"/>
    <property type="project" value="InterPro"/>
</dbReference>
<reference evidence="4 5" key="1">
    <citation type="submission" date="2016-01" db="EMBL/GenBank/DDBJ databases">
        <title>High potential of lignocellulose degradation of a new Verrucomicrobia species.</title>
        <authorList>
            <person name="Wang Y."/>
            <person name="Shi Y."/>
            <person name="Qiu Z."/>
            <person name="Liu S."/>
            <person name="Yang H."/>
        </authorList>
    </citation>
    <scope>NUCLEOTIDE SEQUENCE [LARGE SCALE GENOMIC DNA]</scope>
    <source>
        <strain evidence="4 5">TSB47</strain>
    </source>
</reference>
<accession>A0A178IP18</accession>
<gene>
    <name evidence="4" type="ORF">AW736_05585</name>
</gene>
<dbReference type="PANTHER" id="PTHR30004:SF6">
    <property type="entry name" value="D-THREONATE 4-PHOSPHATE DEHYDROGENASE"/>
    <property type="match status" value="1"/>
</dbReference>
<evidence type="ECO:0000313" key="5">
    <source>
        <dbReference type="Proteomes" id="UP000078486"/>
    </source>
</evidence>
<protein>
    <recommendedName>
        <fullName evidence="6">4-hydroxythreonine-4-phosphate dehydrogenase</fullName>
    </recommendedName>
</protein>
<keyword evidence="2" id="KW-0560">Oxidoreductase</keyword>
<proteinExistence type="predicted"/>
<evidence type="ECO:0000256" key="1">
    <source>
        <dbReference type="ARBA" id="ARBA00022723"/>
    </source>
</evidence>
<evidence type="ECO:0000256" key="2">
    <source>
        <dbReference type="ARBA" id="ARBA00023002"/>
    </source>
</evidence>
<dbReference type="NCBIfam" id="TIGR00557">
    <property type="entry name" value="pdxA"/>
    <property type="match status" value="1"/>
</dbReference>
<organism evidence="4 5">
    <name type="scientific">Termitidicoccus mucosus</name>
    <dbReference type="NCBI Taxonomy" id="1184151"/>
    <lineage>
        <taxon>Bacteria</taxon>
        <taxon>Pseudomonadati</taxon>
        <taxon>Verrucomicrobiota</taxon>
        <taxon>Opitutia</taxon>
        <taxon>Opitutales</taxon>
        <taxon>Opitutaceae</taxon>
        <taxon>Termitidicoccus</taxon>
    </lineage>
</organism>
<dbReference type="SUPFAM" id="SSF53659">
    <property type="entry name" value="Isocitrate/Isopropylmalate dehydrogenase-like"/>
    <property type="match status" value="1"/>
</dbReference>
<name>A0A178IP18_9BACT</name>
<dbReference type="InterPro" id="IPR005255">
    <property type="entry name" value="PdxA_fam"/>
</dbReference>
<keyword evidence="3" id="KW-0520">NAD</keyword>
<evidence type="ECO:0000313" key="4">
    <source>
        <dbReference type="EMBL" id="OAM90969.1"/>
    </source>
</evidence>
<dbReference type="STRING" id="1184151.AW736_05585"/>